<gene>
    <name evidence="2" type="ORF">HK107_01840</name>
</gene>
<dbReference type="AlphaFoldDB" id="A0A7Y3RJ85"/>
<feature type="transmembrane region" description="Helical" evidence="1">
    <location>
        <begin position="12"/>
        <end position="31"/>
    </location>
</feature>
<comment type="caution">
    <text evidence="2">The sequence shown here is derived from an EMBL/GenBank/DDBJ whole genome shotgun (WGS) entry which is preliminary data.</text>
</comment>
<keyword evidence="1" id="KW-0812">Transmembrane</keyword>
<protein>
    <submittedName>
        <fullName evidence="2">DUF2834 domain-containing protein</fullName>
    </submittedName>
</protein>
<accession>A0A7Y3RJ85</accession>
<organism evidence="2 3">
    <name type="scientific">Parvularcula mediterranea</name>
    <dbReference type="NCBI Taxonomy" id="2732508"/>
    <lineage>
        <taxon>Bacteria</taxon>
        <taxon>Pseudomonadati</taxon>
        <taxon>Pseudomonadota</taxon>
        <taxon>Alphaproteobacteria</taxon>
        <taxon>Parvularculales</taxon>
        <taxon>Parvularculaceae</taxon>
        <taxon>Parvularcula</taxon>
    </lineage>
</organism>
<dbReference type="RefSeq" id="WP_173196231.1">
    <property type="nucleotide sequence ID" value="NZ_JABFCX010000002.1"/>
</dbReference>
<proteinExistence type="predicted"/>
<reference evidence="2 3" key="1">
    <citation type="submission" date="2020-05" db="EMBL/GenBank/DDBJ databases">
        <title>Parvularcula mediterraneae sp. nov., isolated from polypropylene straw from shallow seawater of the seashore of Laganas in Zakynthos island, Greece.</title>
        <authorList>
            <person name="Szabo I."/>
            <person name="Al-Omari J."/>
            <person name="Rado J."/>
            <person name="Szerdahelyi G.S."/>
        </authorList>
    </citation>
    <scope>NUCLEOTIDE SEQUENCE [LARGE SCALE GENOMIC DNA]</scope>
    <source>
        <strain evidence="2 3">ZS-1/3</strain>
    </source>
</reference>
<evidence type="ECO:0000313" key="3">
    <source>
        <dbReference type="Proteomes" id="UP000536835"/>
    </source>
</evidence>
<evidence type="ECO:0000313" key="2">
    <source>
        <dbReference type="EMBL" id="NNU15064.1"/>
    </source>
</evidence>
<evidence type="ECO:0000256" key="1">
    <source>
        <dbReference type="SAM" id="Phobius"/>
    </source>
</evidence>
<feature type="transmembrane region" description="Helical" evidence="1">
    <location>
        <begin position="51"/>
        <end position="68"/>
    </location>
</feature>
<keyword evidence="3" id="KW-1185">Reference proteome</keyword>
<dbReference type="Pfam" id="PF11196">
    <property type="entry name" value="DUF2834"/>
    <property type="match status" value="1"/>
</dbReference>
<dbReference type="Proteomes" id="UP000536835">
    <property type="component" value="Unassembled WGS sequence"/>
</dbReference>
<name>A0A7Y3RJ85_9PROT</name>
<dbReference type="EMBL" id="JABFCX010000002">
    <property type="protein sequence ID" value="NNU15064.1"/>
    <property type="molecule type" value="Genomic_DNA"/>
</dbReference>
<keyword evidence="1" id="KW-1133">Transmembrane helix</keyword>
<sequence length="123" mass="13721">MSRKAFEGTVGIIGLLYAFGVIAFIFIPSLVRGEPLAPFTDGFVNRHAATWSIDVLVTGAVIMVWIFYERARFGIRNGWIAWPLMIVPGVAAALAYYLIIRSLHFVRTKEREREATSQSQASS</sequence>
<dbReference type="InterPro" id="IPR021362">
    <property type="entry name" value="DUF2834"/>
</dbReference>
<keyword evidence="1" id="KW-0472">Membrane</keyword>
<feature type="transmembrane region" description="Helical" evidence="1">
    <location>
        <begin position="80"/>
        <end position="99"/>
    </location>
</feature>